<keyword evidence="2" id="KW-1185">Reference proteome</keyword>
<accession>A0A1X7KD82</accession>
<dbReference type="AlphaFoldDB" id="A0A1X7KD82"/>
<dbReference type="EMBL" id="FXBB01000025">
    <property type="protein sequence ID" value="SMG38819.1"/>
    <property type="molecule type" value="Genomic_DNA"/>
</dbReference>
<protein>
    <submittedName>
        <fullName evidence="1">Uncharacterized protein</fullName>
    </submittedName>
</protein>
<dbReference type="STRING" id="561720.SAMN06275492_12515"/>
<proteinExistence type="predicted"/>
<dbReference type="Proteomes" id="UP000193355">
    <property type="component" value="Unassembled WGS sequence"/>
</dbReference>
<evidence type="ECO:0000313" key="2">
    <source>
        <dbReference type="Proteomes" id="UP000193355"/>
    </source>
</evidence>
<reference evidence="2" key="1">
    <citation type="submission" date="2017-04" db="EMBL/GenBank/DDBJ databases">
        <authorList>
            <person name="Varghese N."/>
            <person name="Submissions S."/>
        </authorList>
    </citation>
    <scope>NUCLEOTIDE SEQUENCE [LARGE SCALE GENOMIC DNA]</scope>
    <source>
        <strain evidence="2">USBA 82</strain>
    </source>
</reference>
<dbReference type="RefSeq" id="WP_085545079.1">
    <property type="nucleotide sequence ID" value="NZ_FXBB01000025.1"/>
</dbReference>
<sequence length="180" mass="20391">MEARLGIAGDIGEVLALQEKKLVSNLTPDRMSDGFVTTPFTDQQLIDLIGIKGLFVLEDGSDLIGYTMAAGWDYFKGRPMFDYMIERFSGLEYRGETITYGNSFQYGPICIASEKRGSQAFPLLFNRMRDHMSYFKVGTTFINRINGRSLEAHLRKVKLDIIDEFDFNGNSYYGLGFLLS</sequence>
<gene>
    <name evidence="1" type="ORF">SAMN06275492_12515</name>
</gene>
<evidence type="ECO:0000313" key="1">
    <source>
        <dbReference type="EMBL" id="SMG38819.1"/>
    </source>
</evidence>
<dbReference type="OrthoDB" id="4228396at2"/>
<organism evidence="1 2">
    <name type="scientific">Dethiosulfovibrio salsuginis</name>
    <dbReference type="NCBI Taxonomy" id="561720"/>
    <lineage>
        <taxon>Bacteria</taxon>
        <taxon>Thermotogati</taxon>
        <taxon>Synergistota</taxon>
        <taxon>Synergistia</taxon>
        <taxon>Synergistales</taxon>
        <taxon>Dethiosulfovibrionaceae</taxon>
        <taxon>Dethiosulfovibrio</taxon>
    </lineage>
</organism>
<name>A0A1X7KD82_9BACT</name>